<evidence type="ECO:0000259" key="5">
    <source>
        <dbReference type="PROSITE" id="PS50821"/>
    </source>
</evidence>
<feature type="compositionally biased region" description="Gly residues" evidence="4">
    <location>
        <begin position="9"/>
        <end position="23"/>
    </location>
</feature>
<dbReference type="AlphaFoldDB" id="A0A9Q0JGV4"/>
<comment type="similarity">
    <text evidence="1">Belongs to the argonaute family. Ago subfamily.</text>
</comment>
<dbReference type="InterPro" id="IPR032474">
    <property type="entry name" value="Argonaute_N"/>
</dbReference>
<dbReference type="Pfam" id="PF02170">
    <property type="entry name" value="PAZ"/>
    <property type="match status" value="1"/>
</dbReference>
<evidence type="ECO:0000256" key="4">
    <source>
        <dbReference type="SAM" id="MobiDB-lite"/>
    </source>
</evidence>
<feature type="domain" description="Piwi" evidence="6">
    <location>
        <begin position="596"/>
        <end position="669"/>
    </location>
</feature>
<evidence type="ECO:0000313" key="7">
    <source>
        <dbReference type="EMBL" id="KAJ4840632.1"/>
    </source>
</evidence>
<dbReference type="PROSITE" id="PS50821">
    <property type="entry name" value="PAZ"/>
    <property type="match status" value="1"/>
</dbReference>
<dbReference type="GO" id="GO:0051607">
    <property type="term" value="P:defense response to virus"/>
    <property type="evidence" value="ECO:0007669"/>
    <property type="project" value="UniProtKB-ARBA"/>
</dbReference>
<dbReference type="CDD" id="cd02846">
    <property type="entry name" value="PAZ_argonaute_like"/>
    <property type="match status" value="1"/>
</dbReference>
<dbReference type="InterPro" id="IPR036085">
    <property type="entry name" value="PAZ_dom_sf"/>
</dbReference>
<evidence type="ECO:0000256" key="1">
    <source>
        <dbReference type="ARBA" id="ARBA00008201"/>
    </source>
</evidence>
<dbReference type="SMART" id="SM00950">
    <property type="entry name" value="Piwi"/>
    <property type="match status" value="1"/>
</dbReference>
<dbReference type="SUPFAM" id="SSF53098">
    <property type="entry name" value="Ribonuclease H-like"/>
    <property type="match status" value="1"/>
</dbReference>
<dbReference type="PROSITE" id="PS50822">
    <property type="entry name" value="PIWI"/>
    <property type="match status" value="2"/>
</dbReference>
<dbReference type="Proteomes" id="UP001141552">
    <property type="component" value="Unassembled WGS sequence"/>
</dbReference>
<evidence type="ECO:0000259" key="6">
    <source>
        <dbReference type="PROSITE" id="PS50822"/>
    </source>
</evidence>
<dbReference type="Pfam" id="PF16486">
    <property type="entry name" value="ArgoN"/>
    <property type="match status" value="1"/>
</dbReference>
<evidence type="ECO:0000256" key="2">
    <source>
        <dbReference type="ARBA" id="ARBA00022491"/>
    </source>
</evidence>
<evidence type="ECO:0008006" key="9">
    <source>
        <dbReference type="Google" id="ProtNLM"/>
    </source>
</evidence>
<proteinExistence type="inferred from homology"/>
<dbReference type="SUPFAM" id="SSF101690">
    <property type="entry name" value="PAZ domain"/>
    <property type="match status" value="1"/>
</dbReference>
<dbReference type="PANTHER" id="PTHR22891">
    <property type="entry name" value="EUKARYOTIC TRANSLATION INITIATION FACTOR 2C"/>
    <property type="match status" value="1"/>
</dbReference>
<dbReference type="InterPro" id="IPR032472">
    <property type="entry name" value="ArgoL2"/>
</dbReference>
<dbReference type="InterPro" id="IPR003100">
    <property type="entry name" value="PAZ_dom"/>
</dbReference>
<dbReference type="InterPro" id="IPR014811">
    <property type="entry name" value="ArgoL1"/>
</dbReference>
<keyword evidence="2" id="KW-0678">Repressor</keyword>
<dbReference type="SMART" id="SM01163">
    <property type="entry name" value="DUF1785"/>
    <property type="match status" value="1"/>
</dbReference>
<comment type="caution">
    <text evidence="7">The sequence shown here is derived from an EMBL/GenBank/DDBJ whole genome shotgun (WGS) entry which is preliminary data.</text>
</comment>
<dbReference type="OrthoDB" id="10252740at2759"/>
<dbReference type="InterPro" id="IPR012337">
    <property type="entry name" value="RNaseH-like_sf"/>
</dbReference>
<dbReference type="GO" id="GO:0003723">
    <property type="term" value="F:RNA binding"/>
    <property type="evidence" value="ECO:0007669"/>
    <property type="project" value="InterPro"/>
</dbReference>
<evidence type="ECO:0000256" key="3">
    <source>
        <dbReference type="ARBA" id="ARBA00023274"/>
    </source>
</evidence>
<keyword evidence="8" id="KW-1185">Reference proteome</keyword>
<protein>
    <recommendedName>
        <fullName evidence="9">Piwi domain-containing protein</fullName>
    </recommendedName>
</protein>
<reference evidence="7" key="2">
    <citation type="journal article" date="2023" name="Plants (Basel)">
        <title>Annotation of the Turnera subulata (Passifloraceae) Draft Genome Reveals the S-Locus Evolved after the Divergence of Turneroideae from Passifloroideae in a Stepwise Manner.</title>
        <authorList>
            <person name="Henning P.M."/>
            <person name="Roalson E.H."/>
            <person name="Mir W."/>
            <person name="McCubbin A.G."/>
            <person name="Shore J.S."/>
        </authorList>
    </citation>
    <scope>NUCLEOTIDE SEQUENCE</scope>
    <source>
        <strain evidence="7">F60SS</strain>
    </source>
</reference>
<reference evidence="7" key="1">
    <citation type="submission" date="2022-02" db="EMBL/GenBank/DDBJ databases">
        <authorList>
            <person name="Henning P.M."/>
            <person name="McCubbin A.G."/>
            <person name="Shore J.S."/>
        </authorList>
    </citation>
    <scope>NUCLEOTIDE SEQUENCE</scope>
    <source>
        <strain evidence="7">F60SS</strain>
        <tissue evidence="7">Leaves</tissue>
    </source>
</reference>
<dbReference type="Gene3D" id="3.30.420.10">
    <property type="entry name" value="Ribonuclease H-like superfamily/Ribonuclease H"/>
    <property type="match status" value="2"/>
</dbReference>
<dbReference type="GO" id="GO:1990904">
    <property type="term" value="C:ribonucleoprotein complex"/>
    <property type="evidence" value="ECO:0007669"/>
    <property type="project" value="UniProtKB-KW"/>
</dbReference>
<dbReference type="Pfam" id="PF16488">
    <property type="entry name" value="ArgoL2"/>
    <property type="match status" value="1"/>
</dbReference>
<dbReference type="Pfam" id="PF02171">
    <property type="entry name" value="Piwi"/>
    <property type="match status" value="2"/>
</dbReference>
<sequence>MSGRRGSYGHRGGGSGRRGGAGGDFKVVVTASAPPSVSSTLTPSAASPKSTAPVTELQRLSLQPPTAPKHLAAPPASSKAITHPTRPGYGIVGTKCVVRANHLLVELIDRDLHHYDVSVTPEVVSRGVNRAILRELMAVNLSDFNGRTPAYDGRKGLYAAGPLAFTSKEFVVRLINRDERDLKESEFKVAIKLASKTDMSHLKEFLNSKVRDVPHETIQVLDAVLRESPSEKCTVVERSFFAADFGGKNDIGNGVECWKGFYQSLRPTQMGMSLNIATAFYHPISVLVFVVKFLNLGDPSRAAPRPLSDSDLIKLKKVLRGVKVRVTHGEGKCYKISSVTTVPTNQLLFTTEGKLKMSVVQYFYEKYKMKLRFASWPALQSGNESKPIFLPMECCMIVEGQRYTKKLSEKQVTAMLKEACKRPTERERSIEEIAHINDYKNDELAKEFGIDVDNKLTYIDARVLPPPVLKYHDSGKERTIRPRVGQWNMINAKMFSGATVSFWACVNFSSLNEQMASRFCQELVGMCRNKGMAMNPTPVFPTWSRHPKQIEKTLVEAHHACNAERKFLQLLIIILPDVRGSYVRPAEASTKMQSTAGGQNMVLEDAINRRIPLLTDTPTIIFGADVTHPQPGEDSSPSIASIVASMDWPAVTIYRGLVSAQQHREEIIQDCTGMISFSVRLLGGASVVLDDAEMGPVHLCNRTIYLLLLSLWYKRDTTHASLRLILPKQTGVAISFLVGTAVDTKICHPLEFDFYLCSHAGIQGTSRPAHYHVLYDENRFTADAFQTLTNNLCYTYARCTRSVSIVPPAFYAHLAAFRARYYAEGEAGYDCSNSTGTAVRKGAASVRPLPAISPAVKNVMFFC</sequence>
<accession>A0A9Q0JGV4</accession>
<feature type="region of interest" description="Disordered" evidence="4">
    <location>
        <begin position="1"/>
        <end position="85"/>
    </location>
</feature>
<dbReference type="SMART" id="SM00949">
    <property type="entry name" value="PAZ"/>
    <property type="match status" value="1"/>
</dbReference>
<organism evidence="7 8">
    <name type="scientific">Turnera subulata</name>
    <dbReference type="NCBI Taxonomy" id="218843"/>
    <lineage>
        <taxon>Eukaryota</taxon>
        <taxon>Viridiplantae</taxon>
        <taxon>Streptophyta</taxon>
        <taxon>Embryophyta</taxon>
        <taxon>Tracheophyta</taxon>
        <taxon>Spermatophyta</taxon>
        <taxon>Magnoliopsida</taxon>
        <taxon>eudicotyledons</taxon>
        <taxon>Gunneridae</taxon>
        <taxon>Pentapetalae</taxon>
        <taxon>rosids</taxon>
        <taxon>fabids</taxon>
        <taxon>Malpighiales</taxon>
        <taxon>Passifloraceae</taxon>
        <taxon>Turnera</taxon>
    </lineage>
</organism>
<evidence type="ECO:0000313" key="8">
    <source>
        <dbReference type="Proteomes" id="UP001141552"/>
    </source>
</evidence>
<feature type="domain" description="Piwi" evidence="6">
    <location>
        <begin position="743"/>
        <end position="824"/>
    </location>
</feature>
<dbReference type="Gene3D" id="3.40.50.2300">
    <property type="match status" value="1"/>
</dbReference>
<dbReference type="EMBL" id="JAKUCV010003007">
    <property type="protein sequence ID" value="KAJ4840632.1"/>
    <property type="molecule type" value="Genomic_DNA"/>
</dbReference>
<feature type="domain" description="PAZ" evidence="5">
    <location>
        <begin position="285"/>
        <end position="399"/>
    </location>
</feature>
<dbReference type="InterPro" id="IPR036397">
    <property type="entry name" value="RNaseH_sf"/>
</dbReference>
<feature type="compositionally biased region" description="Low complexity" evidence="4">
    <location>
        <begin position="27"/>
        <end position="55"/>
    </location>
</feature>
<keyword evidence="3" id="KW-0687">Ribonucleoprotein</keyword>
<dbReference type="InterPro" id="IPR032473">
    <property type="entry name" value="Argonaute_Mid_dom"/>
</dbReference>
<dbReference type="Pfam" id="PF16487">
    <property type="entry name" value="ArgoMid"/>
    <property type="match status" value="1"/>
</dbReference>
<dbReference type="Pfam" id="PF08699">
    <property type="entry name" value="ArgoL1"/>
    <property type="match status" value="1"/>
</dbReference>
<name>A0A9Q0JGV4_9ROSI</name>
<gene>
    <name evidence="7" type="ORF">Tsubulata_050165</name>
</gene>
<dbReference type="Gene3D" id="2.170.260.10">
    <property type="entry name" value="paz domain"/>
    <property type="match status" value="1"/>
</dbReference>
<dbReference type="InterPro" id="IPR003165">
    <property type="entry name" value="Piwi"/>
</dbReference>